<dbReference type="SUPFAM" id="SSF51735">
    <property type="entry name" value="NAD(P)-binding Rossmann-fold domains"/>
    <property type="match status" value="1"/>
</dbReference>
<dbReference type="GO" id="GO:0016020">
    <property type="term" value="C:membrane"/>
    <property type="evidence" value="ECO:0007669"/>
    <property type="project" value="TreeGrafter"/>
</dbReference>
<comment type="caution">
    <text evidence="4">The sequence shown here is derived from an EMBL/GenBank/DDBJ whole genome shotgun (WGS) entry which is preliminary data.</text>
</comment>
<sequence length="282" mass="29291">MNNPVTKVLLNPAPSAKSVLGAALSGPVDLGGKVVVLTGASSGIGETTAHLLASHGAHIVAVARDRERLDQVCADIAAAGGSAHAVPCDMTDADQVSALATTVLDLFGVPDIIINNAGRSIRRTALDAAERAHDYERTMAVNYFGPVRLTLAMLPALRLVNRGHIINIGTWGTTAGVMPKFSAYHASKAALAAFGRSVGAECHGTGIKVTTIGFPLVRTPMISPTAEYDSQAALTPDQAAQWVLTAVRDQPVELYPVYAGVLRLMSALSPRLTDAVVRAAGI</sequence>
<dbReference type="InterPro" id="IPR036291">
    <property type="entry name" value="NAD(P)-bd_dom_sf"/>
</dbReference>
<evidence type="ECO:0000256" key="2">
    <source>
        <dbReference type="ARBA" id="ARBA00023002"/>
    </source>
</evidence>
<dbReference type="EMBL" id="SNXK01000001">
    <property type="protein sequence ID" value="TDP42552.1"/>
    <property type="molecule type" value="Genomic_DNA"/>
</dbReference>
<evidence type="ECO:0000256" key="3">
    <source>
        <dbReference type="RuleBase" id="RU000363"/>
    </source>
</evidence>
<gene>
    <name evidence="4" type="ORF">DFR75_1011665</name>
</gene>
<keyword evidence="5" id="KW-1185">Reference proteome</keyword>
<dbReference type="Pfam" id="PF00106">
    <property type="entry name" value="adh_short"/>
    <property type="match status" value="1"/>
</dbReference>
<dbReference type="PANTHER" id="PTHR44196:SF1">
    <property type="entry name" value="DEHYDROGENASE_REDUCTASE SDR FAMILY MEMBER 7B"/>
    <property type="match status" value="1"/>
</dbReference>
<dbReference type="Gene3D" id="3.40.50.720">
    <property type="entry name" value="NAD(P)-binding Rossmann-like Domain"/>
    <property type="match status" value="1"/>
</dbReference>
<dbReference type="PANTHER" id="PTHR44196">
    <property type="entry name" value="DEHYDROGENASE/REDUCTASE SDR FAMILY MEMBER 7B"/>
    <property type="match status" value="1"/>
</dbReference>
<dbReference type="PRINTS" id="PR00081">
    <property type="entry name" value="GDHRDH"/>
</dbReference>
<dbReference type="PRINTS" id="PR00080">
    <property type="entry name" value="SDRFAMILY"/>
</dbReference>
<dbReference type="GO" id="GO:0016491">
    <property type="term" value="F:oxidoreductase activity"/>
    <property type="evidence" value="ECO:0007669"/>
    <property type="project" value="UniProtKB-KW"/>
</dbReference>
<comment type="similarity">
    <text evidence="1 3">Belongs to the short-chain dehydrogenases/reductases (SDR) family.</text>
</comment>
<evidence type="ECO:0000313" key="5">
    <source>
        <dbReference type="Proteomes" id="UP000295087"/>
    </source>
</evidence>
<protein>
    <submittedName>
        <fullName evidence="4">Short-subunit dehydrogenase</fullName>
    </submittedName>
</protein>
<evidence type="ECO:0000256" key="1">
    <source>
        <dbReference type="ARBA" id="ARBA00006484"/>
    </source>
</evidence>
<dbReference type="RefSeq" id="WP_067485459.1">
    <property type="nucleotide sequence ID" value="NZ_JBHXPO010000012.1"/>
</dbReference>
<dbReference type="AlphaFoldDB" id="A0A4R6PVE0"/>
<keyword evidence="2" id="KW-0560">Oxidoreductase</keyword>
<dbReference type="InterPro" id="IPR002347">
    <property type="entry name" value="SDR_fam"/>
</dbReference>
<reference evidence="4 5" key="1">
    <citation type="submission" date="2019-03" db="EMBL/GenBank/DDBJ databases">
        <title>Genomic Encyclopedia of Type Strains, Phase IV (KMG-IV): sequencing the most valuable type-strain genomes for metagenomic binning, comparative biology and taxonomic classification.</title>
        <authorList>
            <person name="Goeker M."/>
        </authorList>
    </citation>
    <scope>NUCLEOTIDE SEQUENCE [LARGE SCALE GENOMIC DNA]</scope>
    <source>
        <strain evidence="4 5">DSM 44496</strain>
    </source>
</reference>
<proteinExistence type="inferred from homology"/>
<dbReference type="Proteomes" id="UP000295087">
    <property type="component" value="Unassembled WGS sequence"/>
</dbReference>
<organism evidence="4 5">
    <name type="scientific">Nocardia ignorata</name>
    <dbReference type="NCBI Taxonomy" id="145285"/>
    <lineage>
        <taxon>Bacteria</taxon>
        <taxon>Bacillati</taxon>
        <taxon>Actinomycetota</taxon>
        <taxon>Actinomycetes</taxon>
        <taxon>Mycobacteriales</taxon>
        <taxon>Nocardiaceae</taxon>
        <taxon>Nocardia</taxon>
    </lineage>
</organism>
<name>A0A4R6PVE0_NOCIG</name>
<evidence type="ECO:0000313" key="4">
    <source>
        <dbReference type="EMBL" id="TDP42552.1"/>
    </source>
</evidence>
<accession>A0A4R6PVE0</accession>